<reference evidence="1" key="2">
    <citation type="journal article" date="2020" name="Microorganisms">
        <title>Osmotic Adaptation and Compatible Solute Biosynthesis of Phototrophic Bacteria as Revealed from Genome Analyses.</title>
        <authorList>
            <person name="Imhoff J.F."/>
            <person name="Rahn T."/>
            <person name="Kunzel S."/>
            <person name="Keller A."/>
            <person name="Neulinger S.C."/>
        </authorList>
    </citation>
    <scope>NUCLEOTIDE SEQUENCE</scope>
    <source>
        <strain evidence="1">IM 151</strain>
    </source>
</reference>
<evidence type="ECO:0000313" key="2">
    <source>
        <dbReference type="Proteomes" id="UP001041814"/>
    </source>
</evidence>
<evidence type="ECO:0000313" key="1">
    <source>
        <dbReference type="EMBL" id="MBK1714956.1"/>
    </source>
</evidence>
<reference evidence="1" key="1">
    <citation type="submission" date="2017-08" db="EMBL/GenBank/DDBJ databases">
        <authorList>
            <person name="Imhoff J.F."/>
            <person name="Rahn T."/>
            <person name="Kuenzel S."/>
            <person name="Neulinger S.C."/>
        </authorList>
    </citation>
    <scope>NUCLEOTIDE SEQUENCE</scope>
    <source>
        <strain evidence="1">IM 151</strain>
    </source>
</reference>
<protein>
    <submittedName>
        <fullName evidence="1">Lipocalin</fullName>
    </submittedName>
</protein>
<accession>A0ABS1DYQ9</accession>
<sequence length="42" mass="4586">MPPPEDELDARIEAATRSLVEREQRIAAGLDGLGQRARRAVA</sequence>
<name>A0ABS1DYQ9_RUBGE</name>
<feature type="non-terminal residue" evidence="1">
    <location>
        <position position="42"/>
    </location>
</feature>
<proteinExistence type="predicted"/>
<keyword evidence="2" id="KW-1185">Reference proteome</keyword>
<gene>
    <name evidence="1" type="ORF">CKO43_19525</name>
</gene>
<dbReference type="EMBL" id="NRRU01000088">
    <property type="protein sequence ID" value="MBK1714956.1"/>
    <property type="molecule type" value="Genomic_DNA"/>
</dbReference>
<dbReference type="Proteomes" id="UP001041814">
    <property type="component" value="Unassembled WGS sequence"/>
</dbReference>
<comment type="caution">
    <text evidence="1">The sequence shown here is derived from an EMBL/GenBank/DDBJ whole genome shotgun (WGS) entry which is preliminary data.</text>
</comment>
<organism evidence="1 2">
    <name type="scientific">Rubrivivax gelatinosus</name>
    <name type="common">Rhodocyclus gelatinosus</name>
    <name type="synonym">Rhodopseudomonas gelatinosa</name>
    <dbReference type="NCBI Taxonomy" id="28068"/>
    <lineage>
        <taxon>Bacteria</taxon>
        <taxon>Pseudomonadati</taxon>
        <taxon>Pseudomonadota</taxon>
        <taxon>Betaproteobacteria</taxon>
        <taxon>Burkholderiales</taxon>
        <taxon>Sphaerotilaceae</taxon>
        <taxon>Rubrivivax</taxon>
    </lineage>
</organism>